<dbReference type="GO" id="GO:0005524">
    <property type="term" value="F:ATP binding"/>
    <property type="evidence" value="ECO:0007669"/>
    <property type="project" value="UniProtKB-KW"/>
</dbReference>
<dbReference type="InterPro" id="IPR003593">
    <property type="entry name" value="AAA+_ATPase"/>
</dbReference>
<name>I0Z566_COCSC</name>
<dbReference type="Proteomes" id="UP000007264">
    <property type="component" value="Unassembled WGS sequence"/>
</dbReference>
<dbReference type="InterPro" id="IPR050352">
    <property type="entry name" value="ABCG_transporters"/>
</dbReference>
<keyword evidence="7" id="KW-1133">Transmembrane helix</keyword>
<dbReference type="EMBL" id="AGSI01000003">
    <property type="protein sequence ID" value="EIE25785.1"/>
    <property type="molecule type" value="Genomic_DNA"/>
</dbReference>
<feature type="domain" description="ABC transporter" evidence="9">
    <location>
        <begin position="3"/>
        <end position="251"/>
    </location>
</feature>
<protein>
    <submittedName>
        <fullName evidence="10">P-loop containing nucleoside triphosphate hydrolase protein</fullName>
    </submittedName>
</protein>
<evidence type="ECO:0000256" key="1">
    <source>
        <dbReference type="ARBA" id="ARBA00004141"/>
    </source>
</evidence>
<evidence type="ECO:0000313" key="11">
    <source>
        <dbReference type="Proteomes" id="UP000007264"/>
    </source>
</evidence>
<dbReference type="Gene3D" id="3.40.50.300">
    <property type="entry name" value="P-loop containing nucleotide triphosphate hydrolases"/>
    <property type="match status" value="1"/>
</dbReference>
<dbReference type="GO" id="GO:0016020">
    <property type="term" value="C:membrane"/>
    <property type="evidence" value="ECO:0007669"/>
    <property type="project" value="UniProtKB-SubCell"/>
</dbReference>
<evidence type="ECO:0000313" key="10">
    <source>
        <dbReference type="EMBL" id="EIE25785.1"/>
    </source>
</evidence>
<dbReference type="PROSITE" id="PS50893">
    <property type="entry name" value="ABC_TRANSPORTER_2"/>
    <property type="match status" value="1"/>
</dbReference>
<dbReference type="PANTHER" id="PTHR48041:SF91">
    <property type="entry name" value="ABC TRANSPORTER G FAMILY MEMBER 28"/>
    <property type="match status" value="1"/>
</dbReference>
<evidence type="ECO:0000256" key="7">
    <source>
        <dbReference type="ARBA" id="ARBA00022989"/>
    </source>
</evidence>
<dbReference type="GO" id="GO:0140359">
    <property type="term" value="F:ABC-type transporter activity"/>
    <property type="evidence" value="ECO:0007669"/>
    <property type="project" value="InterPro"/>
</dbReference>
<dbReference type="Pfam" id="PF19055">
    <property type="entry name" value="ABC2_membrane_7"/>
    <property type="match status" value="1"/>
</dbReference>
<evidence type="ECO:0000256" key="3">
    <source>
        <dbReference type="ARBA" id="ARBA00022448"/>
    </source>
</evidence>
<dbReference type="SUPFAM" id="SSF52540">
    <property type="entry name" value="P-loop containing nucleoside triphosphate hydrolases"/>
    <property type="match status" value="1"/>
</dbReference>
<comment type="caution">
    <text evidence="10">The sequence shown here is derived from an EMBL/GenBank/DDBJ whole genome shotgun (WGS) entry which is preliminary data.</text>
</comment>
<keyword evidence="11" id="KW-1185">Reference proteome</keyword>
<sequence>MHIEFDSLRVVLRATGKRVLAGVTGQLRPAKLTAIMGPSGAGKTTLLNTLAGKMGNGKVTGRVRINGRPDRLERYRNISGFVPQACHLHNAACYNADDIVHASLTVEENLLFSARYRLPATTSHAEHLLSVLLLSGVRHELVGDTEVRGISGGQRKGVNIGIELVTDPALLFLDEPTSGLDSTSSKLVVATLQQVSRMGVTVAAVVHQPSYEIFAMFDDLLLLCEGGRTAFYGGVTSVQGYFEGLGYSVPVHANPADIFMDIVAGLAARSKQPSMGSAHVQGTMSPSRAIFAQHAAEVWSTFSALLA</sequence>
<keyword evidence="4" id="KW-0812">Transmembrane</keyword>
<keyword evidence="10" id="KW-0378">Hydrolase</keyword>
<dbReference type="PANTHER" id="PTHR48041">
    <property type="entry name" value="ABC TRANSPORTER G FAMILY MEMBER 28"/>
    <property type="match status" value="1"/>
</dbReference>
<evidence type="ECO:0000259" key="9">
    <source>
        <dbReference type="PROSITE" id="PS50893"/>
    </source>
</evidence>
<dbReference type="KEGG" id="csl:COCSUDRAFT_12892"/>
<proteinExistence type="inferred from homology"/>
<dbReference type="RefSeq" id="XP_005650329.1">
    <property type="nucleotide sequence ID" value="XM_005650272.1"/>
</dbReference>
<evidence type="ECO:0000256" key="2">
    <source>
        <dbReference type="ARBA" id="ARBA00005814"/>
    </source>
</evidence>
<organism evidence="10 11">
    <name type="scientific">Coccomyxa subellipsoidea (strain C-169)</name>
    <name type="common">Green microalga</name>
    <dbReference type="NCBI Taxonomy" id="574566"/>
    <lineage>
        <taxon>Eukaryota</taxon>
        <taxon>Viridiplantae</taxon>
        <taxon>Chlorophyta</taxon>
        <taxon>core chlorophytes</taxon>
        <taxon>Trebouxiophyceae</taxon>
        <taxon>Trebouxiophyceae incertae sedis</taxon>
        <taxon>Coccomyxaceae</taxon>
        <taxon>Coccomyxa</taxon>
        <taxon>Coccomyxa subellipsoidea</taxon>
    </lineage>
</organism>
<evidence type="ECO:0000256" key="6">
    <source>
        <dbReference type="ARBA" id="ARBA00022840"/>
    </source>
</evidence>
<dbReference type="InterPro" id="IPR003439">
    <property type="entry name" value="ABC_transporter-like_ATP-bd"/>
</dbReference>
<comment type="subcellular location">
    <subcellularLocation>
        <location evidence="1">Membrane</location>
        <topology evidence="1">Multi-pass membrane protein</topology>
    </subcellularLocation>
</comment>
<dbReference type="Pfam" id="PF00005">
    <property type="entry name" value="ABC_tran"/>
    <property type="match status" value="1"/>
</dbReference>
<keyword evidence="5" id="KW-0547">Nucleotide-binding</keyword>
<dbReference type="AlphaFoldDB" id="I0Z566"/>
<dbReference type="SMART" id="SM00382">
    <property type="entry name" value="AAA"/>
    <property type="match status" value="1"/>
</dbReference>
<reference evidence="10 11" key="1">
    <citation type="journal article" date="2012" name="Genome Biol.">
        <title>The genome of the polar eukaryotic microalga coccomyxa subellipsoidea reveals traits of cold adaptation.</title>
        <authorList>
            <person name="Blanc G."/>
            <person name="Agarkova I."/>
            <person name="Grimwood J."/>
            <person name="Kuo A."/>
            <person name="Brueggeman A."/>
            <person name="Dunigan D."/>
            <person name="Gurnon J."/>
            <person name="Ladunga I."/>
            <person name="Lindquist E."/>
            <person name="Lucas S."/>
            <person name="Pangilinan J."/>
            <person name="Proschold T."/>
            <person name="Salamov A."/>
            <person name="Schmutz J."/>
            <person name="Weeks D."/>
            <person name="Yamada T."/>
            <person name="Claverie J.M."/>
            <person name="Grigoriev I."/>
            <person name="Van Etten J."/>
            <person name="Lomsadze A."/>
            <person name="Borodovsky M."/>
        </authorList>
    </citation>
    <scope>NUCLEOTIDE SEQUENCE [LARGE SCALE GENOMIC DNA]</scope>
    <source>
        <strain evidence="10 11">C-169</strain>
    </source>
</reference>
<dbReference type="GO" id="GO:0016887">
    <property type="term" value="F:ATP hydrolysis activity"/>
    <property type="evidence" value="ECO:0007669"/>
    <property type="project" value="InterPro"/>
</dbReference>
<dbReference type="FunFam" id="3.40.50.300:FF:000367">
    <property type="entry name" value="ABC transporter G family member 24"/>
    <property type="match status" value="1"/>
</dbReference>
<dbReference type="InterPro" id="IPR027417">
    <property type="entry name" value="P-loop_NTPase"/>
</dbReference>
<keyword evidence="6" id="KW-0067">ATP-binding</keyword>
<comment type="similarity">
    <text evidence="2">Belongs to the ABC transporter superfamily. ABCG family. Eye pigment precursor importer (TC 3.A.1.204) subfamily.</text>
</comment>
<evidence type="ECO:0000256" key="4">
    <source>
        <dbReference type="ARBA" id="ARBA00022692"/>
    </source>
</evidence>
<dbReference type="CDD" id="cd03213">
    <property type="entry name" value="ABCG_EPDR"/>
    <property type="match status" value="1"/>
</dbReference>
<accession>I0Z566</accession>
<evidence type="ECO:0000256" key="5">
    <source>
        <dbReference type="ARBA" id="ARBA00022741"/>
    </source>
</evidence>
<evidence type="ECO:0000256" key="8">
    <source>
        <dbReference type="ARBA" id="ARBA00023136"/>
    </source>
</evidence>
<keyword evidence="3" id="KW-0813">Transport</keyword>
<dbReference type="GeneID" id="17043789"/>
<dbReference type="OrthoDB" id="66620at2759"/>
<dbReference type="eggNOG" id="KOG0061">
    <property type="taxonomic scope" value="Eukaryota"/>
</dbReference>
<gene>
    <name evidence="10" type="ORF">COCSUDRAFT_12892</name>
</gene>
<dbReference type="InterPro" id="IPR043926">
    <property type="entry name" value="ABCG_dom"/>
</dbReference>
<keyword evidence="8" id="KW-0472">Membrane</keyword>